<dbReference type="CDD" id="cd02696">
    <property type="entry name" value="MurNAc-LAA"/>
    <property type="match status" value="1"/>
</dbReference>
<evidence type="ECO:0000256" key="2">
    <source>
        <dbReference type="ARBA" id="ARBA00011901"/>
    </source>
</evidence>
<dbReference type="PANTHER" id="PTHR30404:SF0">
    <property type="entry name" value="N-ACETYLMURAMOYL-L-ALANINE AMIDASE AMIC"/>
    <property type="match status" value="1"/>
</dbReference>
<dbReference type="GO" id="GO:0030288">
    <property type="term" value="C:outer membrane-bounded periplasmic space"/>
    <property type="evidence" value="ECO:0007669"/>
    <property type="project" value="TreeGrafter"/>
</dbReference>
<dbReference type="Proteomes" id="UP000319209">
    <property type="component" value="Chromosome"/>
</dbReference>
<reference evidence="5 6" key="1">
    <citation type="submission" date="2019-07" db="EMBL/GenBank/DDBJ databases">
        <title>Genome sequencing for Formosa sp. PS13.</title>
        <authorList>
            <person name="Park S.-J."/>
        </authorList>
    </citation>
    <scope>NUCLEOTIDE SEQUENCE [LARGE SCALE GENOMIC DNA]</scope>
    <source>
        <strain evidence="5 6">PS13</strain>
    </source>
</reference>
<feature type="domain" description="MurNAc-LAA" evidence="4">
    <location>
        <begin position="92"/>
        <end position="208"/>
    </location>
</feature>
<keyword evidence="3" id="KW-0378">Hydrolase</keyword>
<dbReference type="EC" id="3.5.1.28" evidence="2"/>
<dbReference type="GO" id="GO:0008745">
    <property type="term" value="F:N-acetylmuramoyl-L-alanine amidase activity"/>
    <property type="evidence" value="ECO:0007669"/>
    <property type="project" value="UniProtKB-EC"/>
</dbReference>
<protein>
    <recommendedName>
        <fullName evidence="2">N-acetylmuramoyl-L-alanine amidase</fullName>
        <ecNumber evidence="2">3.5.1.28</ecNumber>
    </recommendedName>
</protein>
<accession>A0A516GW62</accession>
<evidence type="ECO:0000259" key="4">
    <source>
        <dbReference type="SMART" id="SM00646"/>
    </source>
</evidence>
<sequence length="211" mass="23788">MKKGLKNVSFVILLFNMCICLGQDVAIQKRIIIDVGHGGKDSGAVAKNGLQEKDIVLEVAKEILRINSKLNQPNLIFLTRYKDSLISLSDRSRLAKSLNADLFLSLHCNHAENSNARGVEVYVGKNLTKNTRETIWLAYQLQDQFKKHKGFDSRGVKFANFQVLRDMNAFCPALLLELGFLSNKMEAEIFSNHKNLEVIAKKLLQIITTIL</sequence>
<dbReference type="AlphaFoldDB" id="A0A516GW62"/>
<dbReference type="PANTHER" id="PTHR30404">
    <property type="entry name" value="N-ACETYLMURAMOYL-L-ALANINE AMIDASE"/>
    <property type="match status" value="1"/>
</dbReference>
<name>A0A516GW62_9FLAO</name>
<evidence type="ECO:0000256" key="1">
    <source>
        <dbReference type="ARBA" id="ARBA00001561"/>
    </source>
</evidence>
<dbReference type="InterPro" id="IPR050695">
    <property type="entry name" value="N-acetylmuramoyl_amidase_3"/>
</dbReference>
<dbReference type="SMART" id="SM00646">
    <property type="entry name" value="Ami_3"/>
    <property type="match status" value="1"/>
</dbReference>
<evidence type="ECO:0000313" key="6">
    <source>
        <dbReference type="Proteomes" id="UP000319209"/>
    </source>
</evidence>
<dbReference type="OrthoDB" id="9806267at2"/>
<dbReference type="InterPro" id="IPR002508">
    <property type="entry name" value="MurNAc-LAA_cat"/>
</dbReference>
<dbReference type="Gene3D" id="3.40.630.40">
    <property type="entry name" value="Zn-dependent exopeptidases"/>
    <property type="match status" value="1"/>
</dbReference>
<evidence type="ECO:0000256" key="3">
    <source>
        <dbReference type="ARBA" id="ARBA00022801"/>
    </source>
</evidence>
<gene>
    <name evidence="5" type="ORF">FNB79_15220</name>
</gene>
<organism evidence="5 6">
    <name type="scientific">Formosa sediminum</name>
    <dbReference type="NCBI Taxonomy" id="2594004"/>
    <lineage>
        <taxon>Bacteria</taxon>
        <taxon>Pseudomonadati</taxon>
        <taxon>Bacteroidota</taxon>
        <taxon>Flavobacteriia</taxon>
        <taxon>Flavobacteriales</taxon>
        <taxon>Flavobacteriaceae</taxon>
        <taxon>Formosa</taxon>
    </lineage>
</organism>
<comment type="catalytic activity">
    <reaction evidence="1">
        <text>Hydrolyzes the link between N-acetylmuramoyl residues and L-amino acid residues in certain cell-wall glycopeptides.</text>
        <dbReference type="EC" id="3.5.1.28"/>
    </reaction>
</comment>
<dbReference type="KEGG" id="fop:FNB79_15220"/>
<dbReference type="SUPFAM" id="SSF53187">
    <property type="entry name" value="Zn-dependent exopeptidases"/>
    <property type="match status" value="1"/>
</dbReference>
<keyword evidence="6" id="KW-1185">Reference proteome</keyword>
<proteinExistence type="predicted"/>
<dbReference type="EMBL" id="CP041637">
    <property type="protein sequence ID" value="QDO95742.1"/>
    <property type="molecule type" value="Genomic_DNA"/>
</dbReference>
<dbReference type="GO" id="GO:0009253">
    <property type="term" value="P:peptidoglycan catabolic process"/>
    <property type="evidence" value="ECO:0007669"/>
    <property type="project" value="InterPro"/>
</dbReference>
<dbReference type="Pfam" id="PF01520">
    <property type="entry name" value="Amidase_3"/>
    <property type="match status" value="1"/>
</dbReference>
<evidence type="ECO:0000313" key="5">
    <source>
        <dbReference type="EMBL" id="QDO95742.1"/>
    </source>
</evidence>